<dbReference type="InterPro" id="IPR003738">
    <property type="entry name" value="SRAP"/>
</dbReference>
<evidence type="ECO:0000313" key="9">
    <source>
        <dbReference type="EMBL" id="CAB3903718.1"/>
    </source>
</evidence>
<evidence type="ECO:0000256" key="5">
    <source>
        <dbReference type="ARBA" id="ARBA00023124"/>
    </source>
</evidence>
<reference evidence="9 10" key="1">
    <citation type="submission" date="2020-04" db="EMBL/GenBank/DDBJ databases">
        <authorList>
            <person name="De Canck E."/>
        </authorList>
    </citation>
    <scope>NUCLEOTIDE SEQUENCE [LARGE SCALE GENOMIC DNA]</scope>
    <source>
        <strain evidence="9 10">LMG 3328</strain>
    </source>
</reference>
<keyword evidence="5" id="KW-0190">Covalent protein-DNA linkage</keyword>
<dbReference type="Proteomes" id="UP000494122">
    <property type="component" value="Unassembled WGS sequence"/>
</dbReference>
<dbReference type="InterPro" id="IPR036590">
    <property type="entry name" value="SRAP-like"/>
</dbReference>
<dbReference type="AlphaFoldDB" id="A0A2M9GT24"/>
<evidence type="ECO:0000256" key="1">
    <source>
        <dbReference type="ARBA" id="ARBA00008136"/>
    </source>
</evidence>
<sequence length="236" mass="26708">MCGRIVQKSGPLDYVERIFPNPRRLFDDPAGPRYNIPPGTRPLTIHRLAGDFEVDRQWWTWRPSGSKYAMNCARLDKILGNKWPWKMLTGHGRILVPADGWYEWKPLNDEPKPPKQPYFIHSADGAPLYFAALSNWRPGADKDEAHGFAIVTNDALGGMVDVHDRRPVALPADLAIHWMDPEFPTAQALALLDHGLPETAFIWHPVRQEVGNSKYQLPDAIEPVPPTQPAWPCRTA</sequence>
<dbReference type="PANTHER" id="PTHR13604:SF0">
    <property type="entry name" value="ABASIC SITE PROCESSING PROTEIN HMCES"/>
    <property type="match status" value="1"/>
</dbReference>
<evidence type="ECO:0000256" key="2">
    <source>
        <dbReference type="ARBA" id="ARBA00022670"/>
    </source>
</evidence>
<dbReference type="EMBL" id="CADILE010000014">
    <property type="protein sequence ID" value="CAB3903718.1"/>
    <property type="molecule type" value="Genomic_DNA"/>
</dbReference>
<evidence type="ECO:0000256" key="3">
    <source>
        <dbReference type="ARBA" id="ARBA00022763"/>
    </source>
</evidence>
<name>A0A2M9GT24_9BURK</name>
<evidence type="ECO:0000256" key="8">
    <source>
        <dbReference type="RuleBase" id="RU364100"/>
    </source>
</evidence>
<keyword evidence="6" id="KW-0238">DNA-binding</keyword>
<evidence type="ECO:0000256" key="7">
    <source>
        <dbReference type="ARBA" id="ARBA00023239"/>
    </source>
</evidence>
<keyword evidence="2 8" id="KW-0645">Protease</keyword>
<proteinExistence type="inferred from homology"/>
<dbReference type="GO" id="GO:0006508">
    <property type="term" value="P:proteolysis"/>
    <property type="evidence" value="ECO:0007669"/>
    <property type="project" value="UniProtKB-KW"/>
</dbReference>
<keyword evidence="4 8" id="KW-0378">Hydrolase</keyword>
<evidence type="ECO:0000313" key="10">
    <source>
        <dbReference type="Proteomes" id="UP000494122"/>
    </source>
</evidence>
<dbReference type="GO" id="GO:0016829">
    <property type="term" value="F:lyase activity"/>
    <property type="evidence" value="ECO:0007669"/>
    <property type="project" value="UniProtKB-KW"/>
</dbReference>
<dbReference type="Pfam" id="PF02586">
    <property type="entry name" value="SRAP"/>
    <property type="match status" value="1"/>
</dbReference>
<keyword evidence="7" id="KW-0456">Lyase</keyword>
<organism evidence="9 10">
    <name type="scientific">Achromobacter ruhlandii</name>
    <dbReference type="NCBI Taxonomy" id="72557"/>
    <lineage>
        <taxon>Bacteria</taxon>
        <taxon>Pseudomonadati</taxon>
        <taxon>Pseudomonadota</taxon>
        <taxon>Betaproteobacteria</taxon>
        <taxon>Burkholderiales</taxon>
        <taxon>Alcaligenaceae</taxon>
        <taxon>Achromobacter</taxon>
    </lineage>
</organism>
<evidence type="ECO:0000256" key="4">
    <source>
        <dbReference type="ARBA" id="ARBA00022801"/>
    </source>
</evidence>
<evidence type="ECO:0000256" key="6">
    <source>
        <dbReference type="ARBA" id="ARBA00023125"/>
    </source>
</evidence>
<dbReference type="GO" id="GO:0003697">
    <property type="term" value="F:single-stranded DNA binding"/>
    <property type="evidence" value="ECO:0007669"/>
    <property type="project" value="InterPro"/>
</dbReference>
<comment type="similarity">
    <text evidence="1 8">Belongs to the SOS response-associated peptidase family.</text>
</comment>
<protein>
    <recommendedName>
        <fullName evidence="8">Abasic site processing protein</fullName>
        <ecNumber evidence="8">3.4.-.-</ecNumber>
    </recommendedName>
</protein>
<dbReference type="RefSeq" id="WP_100509157.1">
    <property type="nucleotide sequence ID" value="NZ_CADILE010000014.1"/>
</dbReference>
<dbReference type="PANTHER" id="PTHR13604">
    <property type="entry name" value="DC12-RELATED"/>
    <property type="match status" value="1"/>
</dbReference>
<dbReference type="Gene3D" id="3.90.1680.10">
    <property type="entry name" value="SOS response associated peptidase-like"/>
    <property type="match status" value="1"/>
</dbReference>
<dbReference type="GO" id="GO:0106300">
    <property type="term" value="P:protein-DNA covalent cross-linking repair"/>
    <property type="evidence" value="ECO:0007669"/>
    <property type="project" value="InterPro"/>
</dbReference>
<keyword evidence="3" id="KW-0227">DNA damage</keyword>
<dbReference type="GO" id="GO:0008233">
    <property type="term" value="F:peptidase activity"/>
    <property type="evidence" value="ECO:0007669"/>
    <property type="project" value="UniProtKB-KW"/>
</dbReference>
<dbReference type="EC" id="3.4.-.-" evidence="8"/>
<accession>A0A2M9GT24</accession>
<gene>
    <name evidence="9" type="primary">yedK</name>
    <name evidence="9" type="ORF">LMG3328_04430</name>
</gene>
<dbReference type="SUPFAM" id="SSF143081">
    <property type="entry name" value="BB1717-like"/>
    <property type="match status" value="1"/>
</dbReference>